<proteinExistence type="predicted"/>
<organism evidence="1 2">
    <name type="scientific">Photobacterium leiognathi lrivu.4.1</name>
    <dbReference type="NCBI Taxonomy" id="1248232"/>
    <lineage>
        <taxon>Bacteria</taxon>
        <taxon>Pseudomonadati</taxon>
        <taxon>Pseudomonadota</taxon>
        <taxon>Gammaproteobacteria</taxon>
        <taxon>Vibrionales</taxon>
        <taxon>Vibrionaceae</taxon>
        <taxon>Photobacterium</taxon>
    </lineage>
</organism>
<dbReference type="Proteomes" id="UP000030675">
    <property type="component" value="Unassembled WGS sequence"/>
</dbReference>
<reference evidence="2" key="1">
    <citation type="submission" date="2012-12" db="EMBL/GenBank/DDBJ databases">
        <title>Genome Sequence of Photobacterium leiognathi lrivu.4.1.</title>
        <authorList>
            <person name="Urbanczyk H."/>
            <person name="Ogura Y."/>
            <person name="Hayashi T."/>
            <person name="Dunlap P.V."/>
        </authorList>
    </citation>
    <scope>NUCLEOTIDE SEQUENCE [LARGE SCALE GENOMIC DNA]</scope>
    <source>
        <strain evidence="2">lrivu.4.1</strain>
    </source>
</reference>
<accession>X0P813</accession>
<dbReference type="HOGENOM" id="CLU_2024550_0_0_6"/>
<dbReference type="eggNOG" id="COG0251">
    <property type="taxonomic scope" value="Bacteria"/>
</dbReference>
<evidence type="ECO:0000313" key="2">
    <source>
        <dbReference type="Proteomes" id="UP000030675"/>
    </source>
</evidence>
<protein>
    <submittedName>
        <fullName evidence="1">Endoribonuclease L-PSP</fullName>
    </submittedName>
</protein>
<evidence type="ECO:0000313" key="1">
    <source>
        <dbReference type="EMBL" id="GAD29498.1"/>
    </source>
</evidence>
<dbReference type="EMBL" id="DF196810">
    <property type="protein sequence ID" value="GAD29498.1"/>
    <property type="molecule type" value="Genomic_DNA"/>
</dbReference>
<gene>
    <name evidence="1" type="ORF">PLEI_1148</name>
</gene>
<sequence length="122" mass="14338">MLKSTPRFHNSLEILYPTPFVYCHKLKTSNKGEQIYISDQSSGDSFEGELNRDFQNQVAIPLENLEVALNTYEISFKEPLKIIALIVTHNSEKLNIWSKEVQDVSRQIRYQRISQFLYLNER</sequence>
<dbReference type="AlphaFoldDB" id="X0P813"/>
<name>X0P813_PHOLE</name>
<dbReference type="RefSeq" id="WP_023932061.1">
    <property type="nucleotide sequence ID" value="NZ_DF196810.1"/>
</dbReference>